<proteinExistence type="inferred from homology"/>
<name>A0A9W9B2F5_9HYPO</name>
<dbReference type="GeneID" id="80873297"/>
<comment type="similarity">
    <text evidence="1">Belongs to the NmrA-type oxidoreductase family.</text>
</comment>
<dbReference type="SUPFAM" id="SSF51735">
    <property type="entry name" value="NAD(P)-binding Rossmann-fold domains"/>
    <property type="match status" value="1"/>
</dbReference>
<dbReference type="InterPro" id="IPR008030">
    <property type="entry name" value="NmrA-like"/>
</dbReference>
<evidence type="ECO:0000313" key="4">
    <source>
        <dbReference type="EMBL" id="KAJ4854425.1"/>
    </source>
</evidence>
<keyword evidence="2" id="KW-0521">NADP</keyword>
<dbReference type="EMBL" id="JAOPEN010000008">
    <property type="protein sequence ID" value="KAJ4854425.1"/>
    <property type="molecule type" value="Genomic_DNA"/>
</dbReference>
<dbReference type="InterPro" id="IPR051164">
    <property type="entry name" value="NmrA-like_oxidored"/>
</dbReference>
<comment type="caution">
    <text evidence="4">The sequence shown here is derived from an EMBL/GenBank/DDBJ whole genome shotgun (WGS) entry which is preliminary data.</text>
</comment>
<evidence type="ECO:0000256" key="2">
    <source>
        <dbReference type="ARBA" id="ARBA00022857"/>
    </source>
</evidence>
<organism evidence="4 5">
    <name type="scientific">Trichoderma breve</name>
    <dbReference type="NCBI Taxonomy" id="2034170"/>
    <lineage>
        <taxon>Eukaryota</taxon>
        <taxon>Fungi</taxon>
        <taxon>Dikarya</taxon>
        <taxon>Ascomycota</taxon>
        <taxon>Pezizomycotina</taxon>
        <taxon>Sordariomycetes</taxon>
        <taxon>Hypocreomycetidae</taxon>
        <taxon>Hypocreales</taxon>
        <taxon>Hypocreaceae</taxon>
        <taxon>Trichoderma</taxon>
    </lineage>
</organism>
<dbReference type="Proteomes" id="UP001140511">
    <property type="component" value="Unassembled WGS sequence"/>
</dbReference>
<dbReference type="Pfam" id="PF05368">
    <property type="entry name" value="NmrA"/>
    <property type="match status" value="1"/>
</dbReference>
<dbReference type="RefSeq" id="XP_056023483.1">
    <property type="nucleotide sequence ID" value="XM_056178609.1"/>
</dbReference>
<dbReference type="PANTHER" id="PTHR42748:SF14">
    <property type="entry name" value="SNOAL-LIKE DOMAIN-CONTAINING PROTEIN"/>
    <property type="match status" value="1"/>
</dbReference>
<accession>A0A9W9B2F5</accession>
<dbReference type="PANTHER" id="PTHR42748">
    <property type="entry name" value="NITROGEN METABOLITE REPRESSION PROTEIN NMRA FAMILY MEMBER"/>
    <property type="match status" value="1"/>
</dbReference>
<keyword evidence="5" id="KW-1185">Reference proteome</keyword>
<feature type="domain" description="NmrA-like" evidence="3">
    <location>
        <begin position="1"/>
        <end position="251"/>
    </location>
</feature>
<sequence>MKKTILIIGGTGAQGVPVVKESKALASNRKFNLRIVTRNASSKDAQDLAAIPGVTIHEGNAYDEPTLRQALNGVNGIFVNTNGLAIGEKAEVYWGIRLYELSREFGLEHFVYSSVEYSSKLGNFQSKYRSFLDAKGKVADYISAQPTTPMAWSVLTACTYVESLTELLRPTPDPSDPTTLVFAAPLGSAKFPLMHLEDYGKYVRWAFDTPARSNGINLHIGTEDVNWSDLAATFTELTGKKAVYKDFTLDEYFIRGTVPDPERKVGHSADPNDPTLLTYRQSYGGFWNCWKDELSKRDYDLLDEILPTRVKSVREWMIKTGYTGEAKSVLKDYRDRTVVRKVSNMP</sequence>
<dbReference type="AlphaFoldDB" id="A0A9W9B2F5"/>
<evidence type="ECO:0000256" key="1">
    <source>
        <dbReference type="ARBA" id="ARBA00006328"/>
    </source>
</evidence>
<dbReference type="Gene3D" id="3.40.50.720">
    <property type="entry name" value="NAD(P)-binding Rossmann-like Domain"/>
    <property type="match status" value="1"/>
</dbReference>
<dbReference type="GO" id="GO:0005634">
    <property type="term" value="C:nucleus"/>
    <property type="evidence" value="ECO:0007669"/>
    <property type="project" value="TreeGrafter"/>
</dbReference>
<dbReference type="InterPro" id="IPR036291">
    <property type="entry name" value="NAD(P)-bd_dom_sf"/>
</dbReference>
<reference evidence="4" key="1">
    <citation type="submission" date="2022-09" db="EMBL/GenBank/DDBJ databases">
        <title>Chromosome-level assembly of Trichoderma breve T069, a fungus used in development of biopesticide product.</title>
        <authorList>
            <person name="Lin R."/>
            <person name="Liu T."/>
        </authorList>
    </citation>
    <scope>NUCLEOTIDE SEQUENCE</scope>
    <source>
        <strain evidence="4">T069</strain>
    </source>
</reference>
<evidence type="ECO:0000313" key="5">
    <source>
        <dbReference type="Proteomes" id="UP001140511"/>
    </source>
</evidence>
<evidence type="ECO:0000259" key="3">
    <source>
        <dbReference type="Pfam" id="PF05368"/>
    </source>
</evidence>
<gene>
    <name evidence="4" type="ORF">T069G_11404</name>
</gene>
<protein>
    <submittedName>
        <fullName evidence="4">NmrA-like family domain-containing protein</fullName>
    </submittedName>
</protein>
<dbReference type="Gene3D" id="3.90.25.10">
    <property type="entry name" value="UDP-galactose 4-epimerase, domain 1"/>
    <property type="match status" value="1"/>
</dbReference>